<proteinExistence type="predicted"/>
<dbReference type="Proteomes" id="UP000030437">
    <property type="component" value="Unassembled WGS sequence"/>
</dbReference>
<sequence>MTVKDLSIYLLFALGTFLVISLGCAGIALSAMSETFPNGRFIIIVISMIAVTWSIGIGLRKHRLLIAARKKEKAIPKRSAI</sequence>
<evidence type="ECO:0000313" key="2">
    <source>
        <dbReference type="EMBL" id="KGR81991.1"/>
    </source>
</evidence>
<keyword evidence="3" id="KW-1185">Reference proteome</keyword>
<keyword evidence="1" id="KW-1133">Transmembrane helix</keyword>
<keyword evidence="1" id="KW-0812">Transmembrane</keyword>
<reference evidence="2 3" key="1">
    <citation type="submission" date="2014-02" db="EMBL/GenBank/DDBJ databases">
        <title>Draft genome sequence of Lysinibacillus odysseyi NBRC 100172.</title>
        <authorList>
            <person name="Zhang F."/>
            <person name="Wang G."/>
            <person name="Zhang L."/>
        </authorList>
    </citation>
    <scope>NUCLEOTIDE SEQUENCE [LARGE SCALE GENOMIC DNA]</scope>
    <source>
        <strain evidence="2 3">NBRC 100172</strain>
    </source>
</reference>
<dbReference type="RefSeq" id="WP_036159104.1">
    <property type="nucleotide sequence ID" value="NZ_AVCX01000001.1"/>
</dbReference>
<protein>
    <recommendedName>
        <fullName evidence="4">Lipoprotein</fullName>
    </recommendedName>
</protein>
<dbReference type="PROSITE" id="PS51257">
    <property type="entry name" value="PROKAR_LIPOPROTEIN"/>
    <property type="match status" value="1"/>
</dbReference>
<dbReference type="OrthoDB" id="2883764at2"/>
<evidence type="ECO:0008006" key="4">
    <source>
        <dbReference type="Google" id="ProtNLM"/>
    </source>
</evidence>
<evidence type="ECO:0000313" key="3">
    <source>
        <dbReference type="Proteomes" id="UP000030437"/>
    </source>
</evidence>
<feature type="transmembrane region" description="Helical" evidence="1">
    <location>
        <begin position="41"/>
        <end position="59"/>
    </location>
</feature>
<accession>A0A0A3IB51</accession>
<gene>
    <name evidence="2" type="ORF">CD32_22105</name>
</gene>
<evidence type="ECO:0000256" key="1">
    <source>
        <dbReference type="SAM" id="Phobius"/>
    </source>
</evidence>
<feature type="transmembrane region" description="Helical" evidence="1">
    <location>
        <begin position="7"/>
        <end position="29"/>
    </location>
</feature>
<dbReference type="EMBL" id="JPVP01000060">
    <property type="protein sequence ID" value="KGR81991.1"/>
    <property type="molecule type" value="Genomic_DNA"/>
</dbReference>
<keyword evidence="1" id="KW-0472">Membrane</keyword>
<name>A0A0A3IB51_9BACI</name>
<organism evidence="2 3">
    <name type="scientific">Lysinibacillus odysseyi 34hs-1 = NBRC 100172</name>
    <dbReference type="NCBI Taxonomy" id="1220589"/>
    <lineage>
        <taxon>Bacteria</taxon>
        <taxon>Bacillati</taxon>
        <taxon>Bacillota</taxon>
        <taxon>Bacilli</taxon>
        <taxon>Bacillales</taxon>
        <taxon>Bacillaceae</taxon>
        <taxon>Lysinibacillus</taxon>
    </lineage>
</organism>
<dbReference type="AlphaFoldDB" id="A0A0A3IB51"/>
<comment type="caution">
    <text evidence="2">The sequence shown here is derived from an EMBL/GenBank/DDBJ whole genome shotgun (WGS) entry which is preliminary data.</text>
</comment>